<dbReference type="PANTHER" id="PTHR41913:SF1">
    <property type="entry name" value="DUF1684 DOMAIN-CONTAINING PROTEIN"/>
    <property type="match status" value="1"/>
</dbReference>
<dbReference type="AlphaFoldDB" id="A0A7S9QEW3"/>
<accession>A0A7S9QEW3</accession>
<proteinExistence type="predicted"/>
<sequence length="202" mass="22094">MTMSPDHPYALADWRLRISTLYAEVRGMAPEAGWRHWHATRSALFRDHPMSPLPEGDRKGEIPVQAYDPDLRFSVELRPVDGSAVKVDLGTDGQLAYRPVAETIGLAQPLGRELTLFWIGGYGGGLFLPFRDATNGDSTYGGGRYLVDAIKGADLGLDPDGRLILDFNFAYHPSCALNPAYTCPLSPPENSLDVPIPAGERL</sequence>
<name>A0A7S9QEW3_9RHOB</name>
<keyword evidence="2" id="KW-1185">Reference proteome</keyword>
<dbReference type="EMBL" id="CP064942">
    <property type="protein sequence ID" value="QPH55867.1"/>
    <property type="molecule type" value="Genomic_DNA"/>
</dbReference>
<reference evidence="1 2" key="1">
    <citation type="submission" date="2020-11" db="EMBL/GenBank/DDBJ databases">
        <title>Description of Pontivivens ytuae sp. nov. isolated from deep sea sediment of Mariana Trench.</title>
        <authorList>
            <person name="Wang Z."/>
            <person name="Sun Q.-L."/>
            <person name="Xu X.-D."/>
            <person name="Tang Y.-Z."/>
            <person name="Zhang J."/>
        </authorList>
    </citation>
    <scope>NUCLEOTIDE SEQUENCE [LARGE SCALE GENOMIC DNA]</scope>
    <source>
        <strain evidence="1 2">MT2928</strain>
    </source>
</reference>
<protein>
    <submittedName>
        <fullName evidence="1">DUF1684 domain-containing protein</fullName>
    </submittedName>
</protein>
<dbReference type="InterPro" id="IPR012467">
    <property type="entry name" value="DUF1684"/>
</dbReference>
<dbReference type="PANTHER" id="PTHR41913">
    <property type="entry name" value="DUF1684 DOMAIN-CONTAINING PROTEIN"/>
    <property type="match status" value="1"/>
</dbReference>
<dbReference type="KEGG" id="poz:I0K15_09145"/>
<evidence type="ECO:0000313" key="1">
    <source>
        <dbReference type="EMBL" id="QPH55867.1"/>
    </source>
</evidence>
<dbReference type="RefSeq" id="WP_196105129.1">
    <property type="nucleotide sequence ID" value="NZ_CP064942.1"/>
</dbReference>
<evidence type="ECO:0000313" key="2">
    <source>
        <dbReference type="Proteomes" id="UP000594800"/>
    </source>
</evidence>
<gene>
    <name evidence="1" type="ORF">I0K15_09145</name>
</gene>
<dbReference type="Pfam" id="PF07920">
    <property type="entry name" value="DUF1684"/>
    <property type="match status" value="1"/>
</dbReference>
<organism evidence="1 2">
    <name type="scientific">Pontivivens ytuae</name>
    <dbReference type="NCBI Taxonomy" id="2789856"/>
    <lineage>
        <taxon>Bacteria</taxon>
        <taxon>Pseudomonadati</taxon>
        <taxon>Pseudomonadota</taxon>
        <taxon>Alphaproteobacteria</taxon>
        <taxon>Rhodobacterales</taxon>
        <taxon>Paracoccaceae</taxon>
        <taxon>Pontivivens</taxon>
    </lineage>
</organism>
<dbReference type="Proteomes" id="UP000594800">
    <property type="component" value="Chromosome"/>
</dbReference>